<sequence>MAETVTGVIAVRNAAYNENGGINCEVQFDDAVNEKAEPVWLPYTAMQTDSSAHGKALWAGLTGGTYGQVAAFTVTNEMLEAAKDAKRAEINRWRDVQENMEYLMEFRGRKWDYGKKTLSRISTTRLMAEKNTLPAGFAWTDGENNVVPVTAEEVIALSDAIEQAMFEKGVEINTRQLQMKAEVEALTELKSIRSYVVGWPAG</sequence>
<accession>A0ACD5GBL5</accession>
<organism evidence="1 2">
    <name type="scientific">Escherichia coli</name>
    <dbReference type="NCBI Taxonomy" id="562"/>
    <lineage>
        <taxon>Bacteria</taxon>
        <taxon>Pseudomonadati</taxon>
        <taxon>Pseudomonadota</taxon>
        <taxon>Gammaproteobacteria</taxon>
        <taxon>Enterobacterales</taxon>
        <taxon>Enterobacteriaceae</taxon>
        <taxon>Escherichia</taxon>
    </lineage>
</organism>
<proteinExistence type="predicted"/>
<evidence type="ECO:0000313" key="2">
    <source>
        <dbReference type="Proteomes" id="UP001481170"/>
    </source>
</evidence>
<dbReference type="Proteomes" id="UP001481170">
    <property type="component" value="Chromosome"/>
</dbReference>
<reference evidence="1" key="1">
    <citation type="submission" date="2025-01" db="EMBL/GenBank/DDBJ databases">
        <authorList>
            <person name="Sun R."/>
            <person name="Lian X."/>
        </authorList>
    </citation>
    <scope>NUCLEOTIDE SEQUENCE</scope>
    <source>
        <strain evidence="1">PS2Canimalfeces12</strain>
    </source>
</reference>
<dbReference type="EMBL" id="CP180600">
    <property type="protein sequence ID" value="XOW91869.1"/>
    <property type="molecule type" value="Genomic_DNA"/>
</dbReference>
<gene>
    <name evidence="1" type="ORF">ABTZ31_022140</name>
</gene>
<evidence type="ECO:0000313" key="1">
    <source>
        <dbReference type="EMBL" id="XOW91869.1"/>
    </source>
</evidence>
<protein>
    <submittedName>
        <fullName evidence="1">DUF4376 domain-containing protein</fullName>
    </submittedName>
</protein>
<name>A0ACD5GBL5_ECOLX</name>